<dbReference type="STRING" id="933852.A0A0C3AXL9"/>
<keyword evidence="1" id="KW-0812">Transmembrane</keyword>
<dbReference type="PANTHER" id="PTHR21329:SF3">
    <property type="entry name" value="PHOSPHATIDYLINOSITOL N-ACETYLGLUCOSAMINYLTRANSFERASE SUBUNIT Q"/>
    <property type="match status" value="1"/>
</dbReference>
<dbReference type="Pfam" id="PF05024">
    <property type="entry name" value="Gpi1"/>
    <property type="match status" value="1"/>
</dbReference>
<dbReference type="Proteomes" id="UP000054097">
    <property type="component" value="Unassembled WGS sequence"/>
</dbReference>
<dbReference type="PANTHER" id="PTHR21329">
    <property type="entry name" value="PHOSPHATIDYLINOSITOL N-ACETYLGLUCOSAMINYLTRANSFERASE SUBUNIT Q-RELATED"/>
    <property type="match status" value="1"/>
</dbReference>
<proteinExistence type="predicted"/>
<feature type="transmembrane region" description="Helical" evidence="1">
    <location>
        <begin position="432"/>
        <end position="456"/>
    </location>
</feature>
<gene>
    <name evidence="2" type="ORF">M408DRAFT_332041</name>
</gene>
<dbReference type="GO" id="GO:0005783">
    <property type="term" value="C:endoplasmic reticulum"/>
    <property type="evidence" value="ECO:0007669"/>
    <property type="project" value="TreeGrafter"/>
</dbReference>
<feature type="transmembrane region" description="Helical" evidence="1">
    <location>
        <begin position="330"/>
        <end position="349"/>
    </location>
</feature>
<keyword evidence="1" id="KW-0472">Membrane</keyword>
<dbReference type="EMBL" id="KN824329">
    <property type="protein sequence ID" value="KIM23981.1"/>
    <property type="molecule type" value="Genomic_DNA"/>
</dbReference>
<dbReference type="OrthoDB" id="70250at2759"/>
<dbReference type="AlphaFoldDB" id="A0A0C3AXL9"/>
<dbReference type="HOGENOM" id="CLU_007914_0_1_1"/>
<evidence type="ECO:0008006" key="4">
    <source>
        <dbReference type="Google" id="ProtNLM"/>
    </source>
</evidence>
<keyword evidence="1" id="KW-1133">Transmembrane helix</keyword>
<evidence type="ECO:0000313" key="3">
    <source>
        <dbReference type="Proteomes" id="UP000054097"/>
    </source>
</evidence>
<accession>A0A0C3AXL9</accession>
<feature type="transmembrane region" description="Helical" evidence="1">
    <location>
        <begin position="387"/>
        <end position="411"/>
    </location>
</feature>
<dbReference type="GO" id="GO:0016020">
    <property type="term" value="C:membrane"/>
    <property type="evidence" value="ECO:0007669"/>
    <property type="project" value="InterPro"/>
</dbReference>
<sequence>MRNLRVFWPQNSRHNGTLIGWLHDNVVVIATVVESESNIDIHGLLEGHEKWLELKEGCRDTPVNLGRVHRSDEGFLSITFEDKALNGIKTHFVLYARPSLYYMQFYSLSPLQLDITIKADEATSNIASGGRLVQDILLEPGLRQEQCCDLRCITRQMNASAVVEAALNSSKQPPLPTSKPRAPSQAWKGTRQILRLALDSLFGICNLPLFIFDSTTRLKDVSATIQQFDVRLEQFSFFPSQVRLISTRSRKDIATYSAQYINFYNNVWLIFNDVVIGTAVGTALCENHQYLGQLLYTYTELWTVRYVIDALTWLDDWPVGLKLNTELSRALHLSFMAMTNIWGYALNAISGHLPLIIYLMGLSGSTGLTMILSLSSDLLSLLTIHIYLSYLVATTACHRILLTAGSLWNLFRGKRYNVLQNRLDSWDYSLDQLLLGTMLFTLVAFLSPTIVVYYGLFAAARLVTILMHALSETILAVMNHFPLFVLMLRIKDSRRLPGGIHFRPTKRADIQNALLTVKSVPIAFSRIFFQYLLLWGRLSSHYHPVRLIGHVATASFINPIPRYSIRYSMLPVGSTSPKEKLE</sequence>
<feature type="transmembrane region" description="Helical" evidence="1">
    <location>
        <begin position="356"/>
        <end position="375"/>
    </location>
</feature>
<keyword evidence="3" id="KW-1185">Reference proteome</keyword>
<name>A0A0C3AXL9_SERVB</name>
<reference evidence="2 3" key="1">
    <citation type="submission" date="2014-04" db="EMBL/GenBank/DDBJ databases">
        <authorList>
            <consortium name="DOE Joint Genome Institute"/>
            <person name="Kuo A."/>
            <person name="Zuccaro A."/>
            <person name="Kohler A."/>
            <person name="Nagy L.G."/>
            <person name="Floudas D."/>
            <person name="Copeland A."/>
            <person name="Barry K.W."/>
            <person name="Cichocki N."/>
            <person name="Veneault-Fourrey C."/>
            <person name="LaButti K."/>
            <person name="Lindquist E.A."/>
            <person name="Lipzen A."/>
            <person name="Lundell T."/>
            <person name="Morin E."/>
            <person name="Murat C."/>
            <person name="Sun H."/>
            <person name="Tunlid A."/>
            <person name="Henrissat B."/>
            <person name="Grigoriev I.V."/>
            <person name="Hibbett D.S."/>
            <person name="Martin F."/>
            <person name="Nordberg H.P."/>
            <person name="Cantor M.N."/>
            <person name="Hua S.X."/>
        </authorList>
    </citation>
    <scope>NUCLEOTIDE SEQUENCE [LARGE SCALE GENOMIC DNA]</scope>
    <source>
        <strain evidence="2 3">MAFF 305830</strain>
    </source>
</reference>
<feature type="transmembrane region" description="Helical" evidence="1">
    <location>
        <begin position="462"/>
        <end position="486"/>
    </location>
</feature>
<dbReference type="InterPro" id="IPR007720">
    <property type="entry name" value="PigQ/GPI1"/>
</dbReference>
<organism evidence="2 3">
    <name type="scientific">Serendipita vermifera MAFF 305830</name>
    <dbReference type="NCBI Taxonomy" id="933852"/>
    <lineage>
        <taxon>Eukaryota</taxon>
        <taxon>Fungi</taxon>
        <taxon>Dikarya</taxon>
        <taxon>Basidiomycota</taxon>
        <taxon>Agaricomycotina</taxon>
        <taxon>Agaricomycetes</taxon>
        <taxon>Sebacinales</taxon>
        <taxon>Serendipitaceae</taxon>
        <taxon>Serendipita</taxon>
    </lineage>
</organism>
<evidence type="ECO:0000313" key="2">
    <source>
        <dbReference type="EMBL" id="KIM23981.1"/>
    </source>
</evidence>
<reference evidence="3" key="2">
    <citation type="submission" date="2015-01" db="EMBL/GenBank/DDBJ databases">
        <title>Evolutionary Origins and Diversification of the Mycorrhizal Mutualists.</title>
        <authorList>
            <consortium name="DOE Joint Genome Institute"/>
            <consortium name="Mycorrhizal Genomics Consortium"/>
            <person name="Kohler A."/>
            <person name="Kuo A."/>
            <person name="Nagy L.G."/>
            <person name="Floudas D."/>
            <person name="Copeland A."/>
            <person name="Barry K.W."/>
            <person name="Cichocki N."/>
            <person name="Veneault-Fourrey C."/>
            <person name="LaButti K."/>
            <person name="Lindquist E.A."/>
            <person name="Lipzen A."/>
            <person name="Lundell T."/>
            <person name="Morin E."/>
            <person name="Murat C."/>
            <person name="Riley R."/>
            <person name="Ohm R."/>
            <person name="Sun H."/>
            <person name="Tunlid A."/>
            <person name="Henrissat B."/>
            <person name="Grigoriev I.V."/>
            <person name="Hibbett D.S."/>
            <person name="Martin F."/>
        </authorList>
    </citation>
    <scope>NUCLEOTIDE SEQUENCE [LARGE SCALE GENOMIC DNA]</scope>
    <source>
        <strain evidence="3">MAFF 305830</strain>
    </source>
</reference>
<dbReference type="GO" id="GO:0006506">
    <property type="term" value="P:GPI anchor biosynthetic process"/>
    <property type="evidence" value="ECO:0007669"/>
    <property type="project" value="InterPro"/>
</dbReference>
<protein>
    <recommendedName>
        <fullName evidence="4">Gpi1-domain-containing protein</fullName>
    </recommendedName>
</protein>
<evidence type="ECO:0000256" key="1">
    <source>
        <dbReference type="SAM" id="Phobius"/>
    </source>
</evidence>